<accession>A0ABV4WJA2</accession>
<gene>
    <name evidence="1" type="ORF">ACE1CA_11590</name>
</gene>
<evidence type="ECO:0000313" key="1">
    <source>
        <dbReference type="EMBL" id="MFB2835164.1"/>
    </source>
</evidence>
<keyword evidence="2" id="KW-1185">Reference proteome</keyword>
<comment type="caution">
    <text evidence="1">The sequence shown here is derived from an EMBL/GenBank/DDBJ whole genome shotgun (WGS) entry which is preliminary data.</text>
</comment>
<reference evidence="1 2" key="1">
    <citation type="submission" date="2024-09" db="EMBL/GenBank/DDBJ databases">
        <title>Floridaenema gen nov. (Aerosakkonemataceae, Aerosakkonematales ord. nov., Cyanobacteria) from benthic tropical and subtropical fresh waters, with the description of four new species.</title>
        <authorList>
            <person name="Moretto J.A."/>
            <person name="Berthold D.E."/>
            <person name="Lefler F.W."/>
            <person name="Huang I.-S."/>
            <person name="Laughinghouse H. IV."/>
        </authorList>
    </citation>
    <scope>NUCLEOTIDE SEQUENCE [LARGE SCALE GENOMIC DNA]</scope>
    <source>
        <strain evidence="1 2">BLCC-F167</strain>
    </source>
</reference>
<dbReference type="Proteomes" id="UP001576780">
    <property type="component" value="Unassembled WGS sequence"/>
</dbReference>
<evidence type="ECO:0000313" key="2">
    <source>
        <dbReference type="Proteomes" id="UP001576780"/>
    </source>
</evidence>
<protein>
    <submittedName>
        <fullName evidence="1">Uncharacterized protein</fullName>
    </submittedName>
</protein>
<name>A0ABV4WJA2_9CYAN</name>
<dbReference type="RefSeq" id="WP_413277586.1">
    <property type="nucleotide sequence ID" value="NZ_JBHFNT010000097.1"/>
</dbReference>
<organism evidence="1 2">
    <name type="scientific">Floridaenema evergladense BLCC-F167</name>
    <dbReference type="NCBI Taxonomy" id="3153639"/>
    <lineage>
        <taxon>Bacteria</taxon>
        <taxon>Bacillati</taxon>
        <taxon>Cyanobacteriota</taxon>
        <taxon>Cyanophyceae</taxon>
        <taxon>Oscillatoriophycideae</taxon>
        <taxon>Aerosakkonematales</taxon>
        <taxon>Aerosakkonemataceae</taxon>
        <taxon>Floridanema</taxon>
        <taxon>Floridanema evergladense</taxon>
    </lineage>
</organism>
<proteinExistence type="predicted"/>
<sequence length="78" mass="8725">MLLQELKEEIYKLSPIDRLALLTAIIESLQETPISQSDRSAAIKRMRGLLKTDQPAPTDEEVAAMLERKIENSSGLCL</sequence>
<dbReference type="EMBL" id="JBHFNT010000097">
    <property type="protein sequence ID" value="MFB2835164.1"/>
    <property type="molecule type" value="Genomic_DNA"/>
</dbReference>